<evidence type="ECO:0000313" key="1">
    <source>
        <dbReference type="EMBL" id="RSL66231.1"/>
    </source>
</evidence>
<dbReference type="EMBL" id="NKCL01000503">
    <property type="protein sequence ID" value="RSL66231.1"/>
    <property type="molecule type" value="Genomic_DNA"/>
</dbReference>
<dbReference type="AlphaFoldDB" id="A0A428QLV9"/>
<dbReference type="PANTHER" id="PTHR24148:SF64">
    <property type="entry name" value="HETEROKARYON INCOMPATIBILITY DOMAIN-CONTAINING PROTEIN"/>
    <property type="match status" value="1"/>
</dbReference>
<organism evidence="1 2">
    <name type="scientific">Fusarium floridanum</name>
    <dbReference type="NCBI Taxonomy" id="1325733"/>
    <lineage>
        <taxon>Eukaryota</taxon>
        <taxon>Fungi</taxon>
        <taxon>Dikarya</taxon>
        <taxon>Ascomycota</taxon>
        <taxon>Pezizomycotina</taxon>
        <taxon>Sordariomycetes</taxon>
        <taxon>Hypocreomycetidae</taxon>
        <taxon>Hypocreales</taxon>
        <taxon>Nectriaceae</taxon>
        <taxon>Fusarium</taxon>
        <taxon>Fusarium solani species complex</taxon>
    </lineage>
</organism>
<comment type="caution">
    <text evidence="1">The sequence shown here is derived from an EMBL/GenBank/DDBJ whole genome shotgun (WGS) entry which is preliminary data.</text>
</comment>
<dbReference type="Proteomes" id="UP000287972">
    <property type="component" value="Unassembled WGS sequence"/>
</dbReference>
<evidence type="ECO:0008006" key="3">
    <source>
        <dbReference type="Google" id="ProtNLM"/>
    </source>
</evidence>
<gene>
    <name evidence="1" type="ORF">CEP51_012856</name>
</gene>
<name>A0A428QLV9_9HYPO</name>
<keyword evidence="2" id="KW-1185">Reference proteome</keyword>
<evidence type="ECO:0000313" key="2">
    <source>
        <dbReference type="Proteomes" id="UP000287972"/>
    </source>
</evidence>
<dbReference type="PANTHER" id="PTHR24148">
    <property type="entry name" value="ANKYRIN REPEAT DOMAIN-CONTAINING PROTEIN 39 HOMOLOG-RELATED"/>
    <property type="match status" value="1"/>
</dbReference>
<dbReference type="InterPro" id="IPR052895">
    <property type="entry name" value="HetReg/Transcr_Mod"/>
</dbReference>
<proteinExistence type="predicted"/>
<accession>A0A428QLV9</accession>
<reference evidence="1 2" key="1">
    <citation type="submission" date="2017-06" db="EMBL/GenBank/DDBJ databases">
        <title>Comparative genomic analysis of Ambrosia Fusariam Clade fungi.</title>
        <authorList>
            <person name="Stajich J.E."/>
            <person name="Carrillo J."/>
            <person name="Kijimoto T."/>
            <person name="Eskalen A."/>
            <person name="O'Donnell K."/>
            <person name="Kasson M."/>
        </authorList>
    </citation>
    <scope>NUCLEOTIDE SEQUENCE [LARGE SCALE GENOMIC DNA]</scope>
    <source>
        <strain evidence="1 2">NRRL62606</strain>
    </source>
</reference>
<protein>
    <recommendedName>
        <fullName evidence="3">Heterokaryon incompatibility domain-containing protein</fullName>
    </recommendedName>
</protein>
<sequence>MFAHCQTTKLADKLFALLGLGSDCSQQEFNPDYDSTIQQVVQRYAACFVQRGQTMDLLCRAGMNKSYGFCCWIPEWTRHTFPQTISTWDASKGSFYAGRREHPTAQAREVSDSGLSALQISGLSVDRITSVATIREISKDGTDYSGTAADFRNLIEFIHSYPSGENKSSILLKLPIGDARKAHLESTADRLRAYRDFVSQETHDWPDDLEEIVWGDKKRSPEEDKVVKQYWQTSQAFMNRISKAVFCRTEKGYAGLVPGGSQKGDEICIFGGGKTPFVLRKRIGEEYTLVGECYIHGLMYGVENAQGTEERQFCIV</sequence>
<dbReference type="Pfam" id="PF26639">
    <property type="entry name" value="Het-6_barrel"/>
    <property type="match status" value="1"/>
</dbReference>